<sequence>MPPMTFQKQQIQIFEANFLQIISLITEVNIAQVKDAYFIFRDLDESKRHGIWESISKAVGAPRDRIYKFFRFTWSKQFYRSLDEVRPKLKQDILEQLKYTKQREGAHQRVWKIIWNKWKDEGLHYEATDQFCRNTVNFWFKEAPKITSKFEETFNKFGIVKSQEAEFVSMRNNSIVEPQSESIESDSFEDDMVIGIRRKRVQKRVRQVYNEEIREFDLGDLDEWPNDFCGFE</sequence>
<proteinExistence type="predicted"/>
<accession>V6LCR9</accession>
<evidence type="ECO:0000313" key="3">
    <source>
        <dbReference type="Proteomes" id="UP000018208"/>
    </source>
</evidence>
<organism evidence="1">
    <name type="scientific">Spironucleus salmonicida</name>
    <dbReference type="NCBI Taxonomy" id="348837"/>
    <lineage>
        <taxon>Eukaryota</taxon>
        <taxon>Metamonada</taxon>
        <taxon>Diplomonadida</taxon>
        <taxon>Hexamitidae</taxon>
        <taxon>Hexamitinae</taxon>
        <taxon>Spironucleus</taxon>
    </lineage>
</organism>
<reference evidence="2" key="2">
    <citation type="submission" date="2020-12" db="EMBL/GenBank/DDBJ databases">
        <title>New Spironucleus salmonicida genome in near-complete chromosomes.</title>
        <authorList>
            <person name="Xu F."/>
            <person name="Kurt Z."/>
            <person name="Jimenez-Gonzalez A."/>
            <person name="Astvaldsson A."/>
            <person name="Andersson J.O."/>
            <person name="Svard S.G."/>
        </authorList>
    </citation>
    <scope>NUCLEOTIDE SEQUENCE</scope>
    <source>
        <strain evidence="2">ATCC 50377</strain>
    </source>
</reference>
<gene>
    <name evidence="1" type="ORF">SS50377_18355</name>
    <name evidence="2" type="ORF">SS50377_22461</name>
</gene>
<protein>
    <submittedName>
        <fullName evidence="1">Uncharacterized protein</fullName>
    </submittedName>
</protein>
<dbReference type="EMBL" id="KI546166">
    <property type="protein sequence ID" value="EST42048.1"/>
    <property type="molecule type" value="Genomic_DNA"/>
</dbReference>
<dbReference type="VEuPathDB" id="GiardiaDB:SS50377_22461"/>
<evidence type="ECO:0000313" key="1">
    <source>
        <dbReference type="EMBL" id="EST42048.1"/>
    </source>
</evidence>
<dbReference type="Proteomes" id="UP000018208">
    <property type="component" value="Unassembled WGS sequence"/>
</dbReference>
<keyword evidence="3" id="KW-1185">Reference proteome</keyword>
<dbReference type="EMBL" id="AUWU02000003">
    <property type="protein sequence ID" value="KAH0574846.1"/>
    <property type="molecule type" value="Genomic_DNA"/>
</dbReference>
<evidence type="ECO:0000313" key="2">
    <source>
        <dbReference type="EMBL" id="KAH0574846.1"/>
    </source>
</evidence>
<dbReference type="AlphaFoldDB" id="V6LCR9"/>
<reference evidence="1 2" key="1">
    <citation type="journal article" date="2014" name="PLoS Genet.">
        <title>The Genome of Spironucleus salmonicida Highlights a Fish Pathogen Adapted to Fluctuating Environments.</title>
        <authorList>
            <person name="Xu F."/>
            <person name="Jerlstrom-Hultqvist J."/>
            <person name="Einarsson E."/>
            <person name="Astvaldsson A."/>
            <person name="Svard S.G."/>
            <person name="Andersson J.O."/>
        </authorList>
    </citation>
    <scope>NUCLEOTIDE SEQUENCE</scope>
    <source>
        <strain evidence="2">ATCC 50377</strain>
    </source>
</reference>
<name>V6LCR9_9EUKA</name>